<organism evidence="1 2">
    <name type="scientific">Salibacterium qingdaonense</name>
    <dbReference type="NCBI Taxonomy" id="266892"/>
    <lineage>
        <taxon>Bacteria</taxon>
        <taxon>Bacillati</taxon>
        <taxon>Bacillota</taxon>
        <taxon>Bacilli</taxon>
        <taxon>Bacillales</taxon>
        <taxon>Bacillaceae</taxon>
    </lineage>
</organism>
<sequence length="49" mass="6090">MFSKIKWNLKQLLPFKYHTVHRTMSGQKKVTIWRMWMGRVFNSEQYTVK</sequence>
<reference evidence="1 2" key="1">
    <citation type="submission" date="2016-10" db="EMBL/GenBank/DDBJ databases">
        <authorList>
            <person name="de Groot N.N."/>
        </authorList>
    </citation>
    <scope>NUCLEOTIDE SEQUENCE [LARGE SCALE GENOMIC DNA]</scope>
    <source>
        <strain evidence="1 2">CGMCC 1.6134</strain>
    </source>
</reference>
<dbReference type="RefSeq" id="WP_177195456.1">
    <property type="nucleotide sequence ID" value="NZ_FOTY01000005.1"/>
</dbReference>
<accession>A0A1I4KQP9</accession>
<gene>
    <name evidence="1" type="ORF">SAMN04488054_105160</name>
</gene>
<evidence type="ECO:0000313" key="2">
    <source>
        <dbReference type="Proteomes" id="UP000199668"/>
    </source>
</evidence>
<keyword evidence="2" id="KW-1185">Reference proteome</keyword>
<dbReference type="Proteomes" id="UP000199668">
    <property type="component" value="Unassembled WGS sequence"/>
</dbReference>
<dbReference type="AlphaFoldDB" id="A0A1I4KQP9"/>
<dbReference type="EMBL" id="FOTY01000005">
    <property type="protein sequence ID" value="SFL80926.1"/>
    <property type="molecule type" value="Genomic_DNA"/>
</dbReference>
<evidence type="ECO:0000313" key="1">
    <source>
        <dbReference type="EMBL" id="SFL80926.1"/>
    </source>
</evidence>
<name>A0A1I4KQP9_9BACI</name>
<protein>
    <submittedName>
        <fullName evidence="1">Uncharacterized protein</fullName>
    </submittedName>
</protein>
<dbReference type="STRING" id="266892.SAMN04488054_105160"/>
<proteinExistence type="predicted"/>